<comment type="subcellular location">
    <subcellularLocation>
        <location evidence="1">Cell membrane</location>
        <topology evidence="1">Multi-pass membrane protein</topology>
    </subcellularLocation>
</comment>
<keyword evidence="2 6" id="KW-0812">Transmembrane</keyword>
<feature type="transmembrane region" description="Helical" evidence="6">
    <location>
        <begin position="163"/>
        <end position="188"/>
    </location>
</feature>
<keyword evidence="9" id="KW-1185">Reference proteome</keyword>
<keyword evidence="4 6" id="KW-0472">Membrane</keyword>
<feature type="transmembrane region" description="Helical" evidence="6">
    <location>
        <begin position="365"/>
        <end position="388"/>
    </location>
</feature>
<dbReference type="EMBL" id="BAABHF010000022">
    <property type="protein sequence ID" value="GAA4497439.1"/>
    <property type="molecule type" value="Genomic_DNA"/>
</dbReference>
<dbReference type="RefSeq" id="WP_345465953.1">
    <property type="nucleotide sequence ID" value="NZ_BAABHF010000022.1"/>
</dbReference>
<dbReference type="Proteomes" id="UP001500503">
    <property type="component" value="Unassembled WGS sequence"/>
</dbReference>
<evidence type="ECO:0000256" key="2">
    <source>
        <dbReference type="ARBA" id="ARBA00022692"/>
    </source>
</evidence>
<evidence type="ECO:0000313" key="9">
    <source>
        <dbReference type="Proteomes" id="UP001500503"/>
    </source>
</evidence>
<feature type="region of interest" description="Disordered" evidence="5">
    <location>
        <begin position="1"/>
        <end position="29"/>
    </location>
</feature>
<feature type="transmembrane region" description="Helical" evidence="6">
    <location>
        <begin position="440"/>
        <end position="460"/>
    </location>
</feature>
<feature type="transmembrane region" description="Helical" evidence="6">
    <location>
        <begin position="394"/>
        <end position="419"/>
    </location>
</feature>
<evidence type="ECO:0000256" key="3">
    <source>
        <dbReference type="ARBA" id="ARBA00022989"/>
    </source>
</evidence>
<dbReference type="Gene3D" id="1.20.1720.10">
    <property type="entry name" value="Multidrug resistance protein D"/>
    <property type="match status" value="1"/>
</dbReference>
<dbReference type="CDD" id="cd17321">
    <property type="entry name" value="MFS_MMR_MDR_like"/>
    <property type="match status" value="1"/>
</dbReference>
<feature type="transmembrane region" description="Helical" evidence="6">
    <location>
        <begin position="130"/>
        <end position="151"/>
    </location>
</feature>
<dbReference type="InterPro" id="IPR036259">
    <property type="entry name" value="MFS_trans_sf"/>
</dbReference>
<organism evidence="8 9">
    <name type="scientific">Actinoallomurus oryzae</name>
    <dbReference type="NCBI Taxonomy" id="502180"/>
    <lineage>
        <taxon>Bacteria</taxon>
        <taxon>Bacillati</taxon>
        <taxon>Actinomycetota</taxon>
        <taxon>Actinomycetes</taxon>
        <taxon>Streptosporangiales</taxon>
        <taxon>Thermomonosporaceae</taxon>
        <taxon>Actinoallomurus</taxon>
    </lineage>
</organism>
<dbReference type="SUPFAM" id="SSF103473">
    <property type="entry name" value="MFS general substrate transporter"/>
    <property type="match status" value="1"/>
</dbReference>
<evidence type="ECO:0000313" key="8">
    <source>
        <dbReference type="EMBL" id="GAA4497439.1"/>
    </source>
</evidence>
<feature type="transmembrane region" description="Helical" evidence="6">
    <location>
        <begin position="73"/>
        <end position="93"/>
    </location>
</feature>
<evidence type="ECO:0000256" key="5">
    <source>
        <dbReference type="SAM" id="MobiDB-lite"/>
    </source>
</evidence>
<feature type="transmembrane region" description="Helical" evidence="6">
    <location>
        <begin position="466"/>
        <end position="485"/>
    </location>
</feature>
<feature type="compositionally biased region" description="Polar residues" evidence="5">
    <location>
        <begin position="1"/>
        <end position="12"/>
    </location>
</feature>
<feature type="domain" description="Major facilitator superfamily (MFS) profile" evidence="7">
    <location>
        <begin position="39"/>
        <end position="488"/>
    </location>
</feature>
<feature type="transmembrane region" description="Helical" evidence="6">
    <location>
        <begin position="105"/>
        <end position="124"/>
    </location>
</feature>
<evidence type="ECO:0000256" key="6">
    <source>
        <dbReference type="SAM" id="Phobius"/>
    </source>
</evidence>
<dbReference type="PANTHER" id="PTHR42718:SF39">
    <property type="entry name" value="ACTINORHODIN TRANSPORTER-RELATED"/>
    <property type="match status" value="1"/>
</dbReference>
<evidence type="ECO:0000256" key="1">
    <source>
        <dbReference type="ARBA" id="ARBA00004651"/>
    </source>
</evidence>
<dbReference type="InterPro" id="IPR011701">
    <property type="entry name" value="MFS"/>
</dbReference>
<keyword evidence="3 6" id="KW-1133">Transmembrane helix</keyword>
<dbReference type="Pfam" id="PF07690">
    <property type="entry name" value="MFS_1"/>
    <property type="match status" value="1"/>
</dbReference>
<dbReference type="PANTHER" id="PTHR42718">
    <property type="entry name" value="MAJOR FACILITATOR SUPERFAMILY MULTIDRUG TRANSPORTER MFSC"/>
    <property type="match status" value="1"/>
</dbReference>
<dbReference type="PROSITE" id="PS50850">
    <property type="entry name" value="MFS"/>
    <property type="match status" value="1"/>
</dbReference>
<feature type="transmembrane region" description="Helical" evidence="6">
    <location>
        <begin position="194"/>
        <end position="214"/>
    </location>
</feature>
<name>A0ABP8Q7J4_9ACTN</name>
<feature type="transmembrane region" description="Helical" evidence="6">
    <location>
        <begin position="302"/>
        <end position="324"/>
    </location>
</feature>
<feature type="transmembrane region" description="Helical" evidence="6">
    <location>
        <begin position="257"/>
        <end position="276"/>
    </location>
</feature>
<dbReference type="Gene3D" id="1.20.1250.20">
    <property type="entry name" value="MFS general substrate transporter like domains"/>
    <property type="match status" value="1"/>
</dbReference>
<feature type="transmembrane region" description="Helical" evidence="6">
    <location>
        <begin position="38"/>
        <end position="61"/>
    </location>
</feature>
<evidence type="ECO:0000256" key="4">
    <source>
        <dbReference type="ARBA" id="ARBA00023136"/>
    </source>
</evidence>
<protein>
    <submittedName>
        <fullName evidence="8">MFS transporter</fullName>
    </submittedName>
</protein>
<gene>
    <name evidence="8" type="ORF">GCM10023191_040940</name>
</gene>
<sequence length="491" mass="51193">MSETETSGTSLRQPGAVIAPAEGGHGRPDDRPPALGSLGLFTVLLGAALPLIDFFIVNVALSTIDEDLGAGPALLELVVAGYGLAYAVLLVLGGRLGDTFGRRRLFVAGLAAFGLTSLACGLAPDPWVLVIARVAQGAAAAMMMPQVLGTIHASTTGHRRARAVGLYGATQGLSMVVGQIIGGVLVAADLWGSGWRSIFLVNVPIAAAGLLLSLRTVPDTRSPRPEPVDVPGTLLLTAALAALLLPLTEGRATGWPAWTWVLLAASPFLALAFQRVEARSDRMGRTPLVPPRLLRLVSLRRGLALLPPFGIGFGGLMFVLAIALQQGLRMTAVIAGLALAPFALSVFLSSFAGPWMVTRYGAGRVVTFGILLQFVGGVLLFLTFWHYWPHLNAWGLAPTFVVVGFGQGLQLPVLFRIVLSDVPHERAGVGTGVMTTTQQSALALGVATIGSLFLALLGPWGMRDALLVALSTWLGAVALTGVLSLRLPSVS</sequence>
<accession>A0ABP8Q7J4</accession>
<dbReference type="InterPro" id="IPR020846">
    <property type="entry name" value="MFS_dom"/>
</dbReference>
<proteinExistence type="predicted"/>
<reference evidence="9" key="1">
    <citation type="journal article" date="2019" name="Int. J. Syst. Evol. Microbiol.">
        <title>The Global Catalogue of Microorganisms (GCM) 10K type strain sequencing project: providing services to taxonomists for standard genome sequencing and annotation.</title>
        <authorList>
            <consortium name="The Broad Institute Genomics Platform"/>
            <consortium name="The Broad Institute Genome Sequencing Center for Infectious Disease"/>
            <person name="Wu L."/>
            <person name="Ma J."/>
        </authorList>
    </citation>
    <scope>NUCLEOTIDE SEQUENCE [LARGE SCALE GENOMIC DNA]</scope>
    <source>
        <strain evidence="9">JCM 17933</strain>
    </source>
</reference>
<comment type="caution">
    <text evidence="8">The sequence shown here is derived from an EMBL/GenBank/DDBJ whole genome shotgun (WGS) entry which is preliminary data.</text>
</comment>
<feature type="transmembrane region" description="Helical" evidence="6">
    <location>
        <begin position="330"/>
        <end position="353"/>
    </location>
</feature>
<evidence type="ECO:0000259" key="7">
    <source>
        <dbReference type="PROSITE" id="PS50850"/>
    </source>
</evidence>
<feature type="transmembrane region" description="Helical" evidence="6">
    <location>
        <begin position="226"/>
        <end position="245"/>
    </location>
</feature>